<feature type="domain" description="CTP synthase N-terminal" evidence="11">
    <location>
        <begin position="2"/>
        <end position="267"/>
    </location>
</feature>
<feature type="binding site" evidence="9">
    <location>
        <position position="12"/>
    </location>
    <ligand>
        <name>CTP</name>
        <dbReference type="ChEBI" id="CHEBI:37563"/>
        <note>allosteric inhibitor</note>
    </ligand>
</feature>
<evidence type="ECO:0000256" key="1">
    <source>
        <dbReference type="ARBA" id="ARBA00005171"/>
    </source>
</evidence>
<dbReference type="EC" id="6.3.4.2" evidence="9"/>
<dbReference type="InterPro" id="IPR029062">
    <property type="entry name" value="Class_I_gatase-like"/>
</dbReference>
<evidence type="ECO:0000313" key="12">
    <source>
        <dbReference type="EMBL" id="MFC7335720.1"/>
    </source>
</evidence>
<feature type="region of interest" description="Amidoligase domain" evidence="9">
    <location>
        <begin position="1"/>
        <end position="268"/>
    </location>
</feature>
<keyword evidence="4 9" id="KW-0547">Nucleotide-binding</keyword>
<comment type="activity regulation">
    <text evidence="9">Allosterically activated by GTP, when glutamine is the substrate; GTP has no effect on the reaction when ammonia is the substrate. The allosteric effector GTP functions by stabilizing the protein conformation that binds the tetrahedral intermediate(s) formed during glutamine hydrolysis. Inhibited by the product CTP, via allosteric rather than competitive inhibition.</text>
</comment>
<keyword evidence="9" id="KW-0460">Magnesium</keyword>
<dbReference type="Pfam" id="PF00117">
    <property type="entry name" value="GATase"/>
    <property type="match status" value="1"/>
</dbReference>
<feature type="binding site" evidence="9">
    <location>
        <begin position="188"/>
        <end position="193"/>
    </location>
    <ligand>
        <name>UTP</name>
        <dbReference type="ChEBI" id="CHEBI:46398"/>
    </ligand>
</feature>
<comment type="subunit">
    <text evidence="9">Homotetramer.</text>
</comment>
<feature type="active site" description="Nucleophile; for glutamine hydrolysis" evidence="9">
    <location>
        <position position="383"/>
    </location>
</feature>
<feature type="binding site" evidence="9">
    <location>
        <position position="70"/>
    </location>
    <ligand>
        <name>ATP</name>
        <dbReference type="ChEBI" id="CHEBI:30616"/>
    </ligand>
</feature>
<feature type="binding site" evidence="9">
    <location>
        <begin position="188"/>
        <end position="193"/>
    </location>
    <ligand>
        <name>CTP</name>
        <dbReference type="ChEBI" id="CHEBI:37563"/>
        <note>allosteric inhibitor</note>
    </ligand>
</feature>
<comment type="catalytic activity">
    <reaction evidence="9">
        <text>UTP + NH4(+) + ATP = CTP + ADP + phosphate + 2 H(+)</text>
        <dbReference type="Rhea" id="RHEA:16597"/>
        <dbReference type="ChEBI" id="CHEBI:15378"/>
        <dbReference type="ChEBI" id="CHEBI:28938"/>
        <dbReference type="ChEBI" id="CHEBI:30616"/>
        <dbReference type="ChEBI" id="CHEBI:37563"/>
        <dbReference type="ChEBI" id="CHEBI:43474"/>
        <dbReference type="ChEBI" id="CHEBI:46398"/>
        <dbReference type="ChEBI" id="CHEBI:456216"/>
    </reaction>
</comment>
<keyword evidence="9" id="KW-0479">Metal-binding</keyword>
<dbReference type="InterPro" id="IPR027417">
    <property type="entry name" value="P-loop_NTPase"/>
</dbReference>
<dbReference type="Gene3D" id="3.40.50.880">
    <property type="match status" value="1"/>
</dbReference>
<gene>
    <name evidence="9" type="primary">pyrG</name>
    <name evidence="12" type="ORF">ACFQY0_00915</name>
</gene>
<feature type="binding site" evidence="9">
    <location>
        <position position="224"/>
    </location>
    <ligand>
        <name>UTP</name>
        <dbReference type="ChEBI" id="CHEBI:46398"/>
    </ligand>
</feature>
<evidence type="ECO:0000256" key="7">
    <source>
        <dbReference type="ARBA" id="ARBA00022975"/>
    </source>
</evidence>
<keyword evidence="5 9" id="KW-0067">ATP-binding</keyword>
<dbReference type="CDD" id="cd03113">
    <property type="entry name" value="CTPS_N"/>
    <property type="match status" value="1"/>
</dbReference>
<feature type="binding site" evidence="9">
    <location>
        <begin position="384"/>
        <end position="387"/>
    </location>
    <ligand>
        <name>L-glutamine</name>
        <dbReference type="ChEBI" id="CHEBI:58359"/>
    </ligand>
</feature>
<evidence type="ECO:0000256" key="4">
    <source>
        <dbReference type="ARBA" id="ARBA00022741"/>
    </source>
</evidence>
<evidence type="ECO:0000256" key="9">
    <source>
        <dbReference type="HAMAP-Rule" id="MF_01227"/>
    </source>
</evidence>
<dbReference type="PANTHER" id="PTHR11550:SF0">
    <property type="entry name" value="CTP SYNTHASE-RELATED"/>
    <property type="match status" value="1"/>
</dbReference>
<comment type="function">
    <text evidence="9">Catalyzes the ATP-dependent amination of UTP to CTP with either L-glutamine or ammonia as the source of nitrogen. Regulates intracellular CTP levels through interactions with the four ribonucleotide triphosphates.</text>
</comment>
<sequence>MKYIFVTGGVVSSLGKGLAAASIGTLLESRGLKVLMQKFDPYLNVDPGTMSPYQHGEVYVLDDGAETDLDLGHYERFTSGVLSQMNNLTSGQVFDSVIKKERKGEYLGKTVQFIPHVTDEIKSRLQKVTEDNPDVDVLITEIGGTVGDMEGLLFIEALRQYALEVGKENVCFIHVTLLPFIKAAGEIKTKPTQQSVAKLRELGIQPDIVICRTEADLDEDNRRKIAMFCNVEKKHVVAFRDVAHSIYECPLDLRRDKIDRLVVDKIGLGHTPSPALEDWERFVQKVIHPKHSITIAVVGKYIELQDAYKSIYESLIHAGAHHDTKVNIVRVEAEAIEDNGAASAIGDVNGILVPGGFGDRGIEGKILAAQYARESGIPYFGICLGMQIATIEYARNVCGLEGANSTEFAKNTKHPVICLQEEQKGVEDMGATMRLGSCESILLAGTRASDLYEGAARVSERHRHRYEFNSDYQDQLLEGGLVISAVSAEEGLVEIIEVPEHPFYLAAQFHPEFRSKPNKPHPLFAGFIKASLDRANAELTIS</sequence>
<name>A0ABW2L2B9_9BACT</name>
<accession>A0ABW2L2B9</accession>
<feature type="binding site" evidence="9">
    <location>
        <position position="224"/>
    </location>
    <ligand>
        <name>CTP</name>
        <dbReference type="ChEBI" id="CHEBI:37563"/>
        <note>allosteric inhibitor</note>
    </ligand>
</feature>
<evidence type="ECO:0000256" key="8">
    <source>
        <dbReference type="ARBA" id="ARBA00047781"/>
    </source>
</evidence>
<comment type="catalytic activity">
    <reaction evidence="9">
        <text>L-glutamine + H2O = L-glutamate + NH4(+)</text>
        <dbReference type="Rhea" id="RHEA:15889"/>
        <dbReference type="ChEBI" id="CHEBI:15377"/>
        <dbReference type="ChEBI" id="CHEBI:28938"/>
        <dbReference type="ChEBI" id="CHEBI:29985"/>
        <dbReference type="ChEBI" id="CHEBI:58359"/>
    </reaction>
</comment>
<feature type="binding site" evidence="9">
    <location>
        <position position="12"/>
    </location>
    <ligand>
        <name>UTP</name>
        <dbReference type="ChEBI" id="CHEBI:46398"/>
    </ligand>
</feature>
<dbReference type="Proteomes" id="UP001596472">
    <property type="component" value="Unassembled WGS sequence"/>
</dbReference>
<proteinExistence type="inferred from homology"/>
<dbReference type="PANTHER" id="PTHR11550">
    <property type="entry name" value="CTP SYNTHASE"/>
    <property type="match status" value="1"/>
</dbReference>
<feature type="domain" description="Glutamine amidotransferase" evidence="10">
    <location>
        <begin position="304"/>
        <end position="529"/>
    </location>
</feature>
<dbReference type="InterPro" id="IPR017926">
    <property type="entry name" value="GATASE"/>
</dbReference>
<feature type="binding site" evidence="9">
    <location>
        <position position="70"/>
    </location>
    <ligand>
        <name>Mg(2+)</name>
        <dbReference type="ChEBI" id="CHEBI:18420"/>
    </ligand>
</feature>
<feature type="binding site" evidence="9">
    <location>
        <position position="356"/>
    </location>
    <ligand>
        <name>L-glutamine</name>
        <dbReference type="ChEBI" id="CHEBI:58359"/>
    </ligand>
</feature>
<comment type="caution">
    <text evidence="12">The sequence shown here is derived from an EMBL/GenBank/DDBJ whole genome shotgun (WGS) entry which is preliminary data.</text>
</comment>
<comment type="catalytic activity">
    <reaction evidence="8 9">
        <text>UTP + L-glutamine + ATP + H2O = CTP + L-glutamate + ADP + phosphate + 2 H(+)</text>
        <dbReference type="Rhea" id="RHEA:26426"/>
        <dbReference type="ChEBI" id="CHEBI:15377"/>
        <dbReference type="ChEBI" id="CHEBI:15378"/>
        <dbReference type="ChEBI" id="CHEBI:29985"/>
        <dbReference type="ChEBI" id="CHEBI:30616"/>
        <dbReference type="ChEBI" id="CHEBI:37563"/>
        <dbReference type="ChEBI" id="CHEBI:43474"/>
        <dbReference type="ChEBI" id="CHEBI:46398"/>
        <dbReference type="ChEBI" id="CHEBI:58359"/>
        <dbReference type="ChEBI" id="CHEBI:456216"/>
        <dbReference type="EC" id="6.3.4.2"/>
    </reaction>
</comment>
<feature type="binding site" evidence="9">
    <location>
        <position position="407"/>
    </location>
    <ligand>
        <name>L-glutamine</name>
        <dbReference type="ChEBI" id="CHEBI:58359"/>
    </ligand>
</feature>
<dbReference type="NCBIfam" id="TIGR00337">
    <property type="entry name" value="PyrG"/>
    <property type="match status" value="1"/>
</dbReference>
<keyword evidence="7 9" id="KW-0665">Pyrimidine biosynthesis</keyword>
<organism evidence="12 13">
    <name type="scientific">Haloferula chungangensis</name>
    <dbReference type="NCBI Taxonomy" id="1048331"/>
    <lineage>
        <taxon>Bacteria</taxon>
        <taxon>Pseudomonadati</taxon>
        <taxon>Verrucomicrobiota</taxon>
        <taxon>Verrucomicrobiia</taxon>
        <taxon>Verrucomicrobiales</taxon>
        <taxon>Verrucomicrobiaceae</taxon>
        <taxon>Haloferula</taxon>
    </lineage>
</organism>
<dbReference type="RefSeq" id="WP_379708118.1">
    <property type="nucleotide sequence ID" value="NZ_JBHTBS010000001.1"/>
</dbReference>
<feature type="binding site" evidence="9">
    <location>
        <begin position="13"/>
        <end position="18"/>
    </location>
    <ligand>
        <name>ATP</name>
        <dbReference type="ChEBI" id="CHEBI:30616"/>
    </ligand>
</feature>
<dbReference type="PROSITE" id="PS51273">
    <property type="entry name" value="GATASE_TYPE_1"/>
    <property type="match status" value="1"/>
</dbReference>
<feature type="binding site" evidence="9">
    <location>
        <position position="141"/>
    </location>
    <ligand>
        <name>Mg(2+)</name>
        <dbReference type="ChEBI" id="CHEBI:18420"/>
    </ligand>
</feature>
<comment type="similarity">
    <text evidence="2 9">Belongs to the CTP synthase family.</text>
</comment>
<keyword evidence="3 9" id="KW-0436">Ligase</keyword>
<keyword evidence="13" id="KW-1185">Reference proteome</keyword>
<dbReference type="SUPFAM" id="SSF52540">
    <property type="entry name" value="P-loop containing nucleoside triphosphate hydrolases"/>
    <property type="match status" value="1"/>
</dbReference>
<dbReference type="CDD" id="cd01746">
    <property type="entry name" value="GATase1_CTP_Synthase"/>
    <property type="match status" value="1"/>
</dbReference>
<evidence type="ECO:0000313" key="13">
    <source>
        <dbReference type="Proteomes" id="UP001596472"/>
    </source>
</evidence>
<feature type="binding site" evidence="9">
    <location>
        <position position="465"/>
    </location>
    <ligand>
        <name>L-glutamine</name>
        <dbReference type="ChEBI" id="CHEBI:58359"/>
    </ligand>
</feature>
<feature type="binding site" evidence="9">
    <location>
        <begin position="148"/>
        <end position="150"/>
    </location>
    <ligand>
        <name>CTP</name>
        <dbReference type="ChEBI" id="CHEBI:37563"/>
        <note>allosteric inhibitor</note>
    </ligand>
</feature>
<feature type="binding site" evidence="9">
    <location>
        <position position="53"/>
    </location>
    <ligand>
        <name>L-glutamine</name>
        <dbReference type="ChEBI" id="CHEBI:58359"/>
    </ligand>
</feature>
<feature type="active site" evidence="9">
    <location>
        <position position="510"/>
    </location>
</feature>
<feature type="active site" evidence="9">
    <location>
        <position position="512"/>
    </location>
</feature>
<evidence type="ECO:0000256" key="5">
    <source>
        <dbReference type="ARBA" id="ARBA00022840"/>
    </source>
</evidence>
<dbReference type="Pfam" id="PF06418">
    <property type="entry name" value="CTP_synth_N"/>
    <property type="match status" value="1"/>
</dbReference>
<dbReference type="InterPro" id="IPR017456">
    <property type="entry name" value="CTP_synthase_N"/>
</dbReference>
<dbReference type="GO" id="GO:0003883">
    <property type="term" value="F:CTP synthase activity"/>
    <property type="evidence" value="ECO:0007669"/>
    <property type="project" value="UniProtKB-EC"/>
</dbReference>
<dbReference type="NCBIfam" id="NF003792">
    <property type="entry name" value="PRK05380.1"/>
    <property type="match status" value="1"/>
</dbReference>
<feature type="binding site" evidence="9">
    <location>
        <begin position="240"/>
        <end position="242"/>
    </location>
    <ligand>
        <name>ATP</name>
        <dbReference type="ChEBI" id="CHEBI:30616"/>
    </ligand>
</feature>
<dbReference type="EMBL" id="JBHTBS010000001">
    <property type="protein sequence ID" value="MFC7335720.1"/>
    <property type="molecule type" value="Genomic_DNA"/>
</dbReference>
<evidence type="ECO:0000256" key="3">
    <source>
        <dbReference type="ARBA" id="ARBA00022598"/>
    </source>
</evidence>
<protein>
    <recommendedName>
        <fullName evidence="9">CTP synthase</fullName>
        <ecNumber evidence="9">6.3.4.2</ecNumber>
    </recommendedName>
    <alternativeName>
        <fullName evidence="9">Cytidine 5'-triphosphate synthase</fullName>
    </alternativeName>
    <alternativeName>
        <fullName evidence="9">Cytidine triphosphate synthetase</fullName>
        <shortName evidence="9">CTP synthetase</shortName>
        <shortName evidence="9">CTPS</shortName>
    </alternativeName>
    <alternativeName>
        <fullName evidence="9">UTP--ammonia ligase</fullName>
    </alternativeName>
</protein>
<reference evidence="13" key="1">
    <citation type="journal article" date="2019" name="Int. J. Syst. Evol. Microbiol.">
        <title>The Global Catalogue of Microorganisms (GCM) 10K type strain sequencing project: providing services to taxonomists for standard genome sequencing and annotation.</title>
        <authorList>
            <consortium name="The Broad Institute Genomics Platform"/>
            <consortium name="The Broad Institute Genome Sequencing Center for Infectious Disease"/>
            <person name="Wu L."/>
            <person name="Ma J."/>
        </authorList>
    </citation>
    <scope>NUCLEOTIDE SEQUENCE [LARGE SCALE GENOMIC DNA]</scope>
    <source>
        <strain evidence="13">CGMCC 4.1467</strain>
    </source>
</reference>
<dbReference type="HAMAP" id="MF_01227">
    <property type="entry name" value="PyrG"/>
    <property type="match status" value="1"/>
</dbReference>
<evidence type="ECO:0000259" key="11">
    <source>
        <dbReference type="Pfam" id="PF06418"/>
    </source>
</evidence>
<comment type="miscellaneous">
    <text evidence="9">CTPSs have evolved a hybrid strategy for distinguishing between UTP and CTP. The overlapping regions of the product feedback inhibitory and substrate sites recognize a common feature in both compounds, the triphosphate moiety. To differentiate isosteric substrate and product pyrimidine rings, an additional pocket far from the expected kinase/ligase catalytic site, specifically recognizes the cytosine and ribose portions of the product inhibitor.</text>
</comment>
<dbReference type="InterPro" id="IPR033828">
    <property type="entry name" value="GATase1_CTP_Synthase"/>
</dbReference>
<comment type="pathway">
    <text evidence="1 9">Pyrimidine metabolism; CTP biosynthesis via de novo pathway; CTP from UDP: step 2/2.</text>
</comment>
<dbReference type="Gene3D" id="3.40.50.300">
    <property type="entry name" value="P-loop containing nucleotide triphosphate hydrolases"/>
    <property type="match status" value="1"/>
</dbReference>
<dbReference type="SUPFAM" id="SSF52317">
    <property type="entry name" value="Class I glutamine amidotransferase-like"/>
    <property type="match status" value="1"/>
</dbReference>
<evidence type="ECO:0000259" key="10">
    <source>
        <dbReference type="Pfam" id="PF00117"/>
    </source>
</evidence>
<evidence type="ECO:0000256" key="6">
    <source>
        <dbReference type="ARBA" id="ARBA00022962"/>
    </source>
</evidence>
<dbReference type="InterPro" id="IPR004468">
    <property type="entry name" value="CTP_synthase"/>
</dbReference>
<keyword evidence="6 9" id="KW-0315">Glutamine amidotransferase</keyword>
<evidence type="ECO:0000256" key="2">
    <source>
        <dbReference type="ARBA" id="ARBA00007533"/>
    </source>
</evidence>